<accession>T0ZSC5</accession>
<gene>
    <name evidence="2" type="ORF">B1A_19334</name>
</gene>
<dbReference type="AlphaFoldDB" id="T0ZSC5"/>
<dbReference type="GO" id="GO:0016887">
    <property type="term" value="F:ATP hydrolysis activity"/>
    <property type="evidence" value="ECO:0007669"/>
    <property type="project" value="InterPro"/>
</dbReference>
<organism evidence="2">
    <name type="scientific">mine drainage metagenome</name>
    <dbReference type="NCBI Taxonomy" id="410659"/>
    <lineage>
        <taxon>unclassified sequences</taxon>
        <taxon>metagenomes</taxon>
        <taxon>ecological metagenomes</taxon>
    </lineage>
</organism>
<feature type="non-terminal residue" evidence="2">
    <location>
        <position position="70"/>
    </location>
</feature>
<protein>
    <submittedName>
        <fullName evidence="2">Thermosome subunit</fullName>
    </submittedName>
</protein>
<dbReference type="EMBL" id="AUZX01014264">
    <property type="protein sequence ID" value="EQD32730.1"/>
    <property type="molecule type" value="Genomic_DNA"/>
</dbReference>
<dbReference type="InterPro" id="IPR027413">
    <property type="entry name" value="GROEL-like_equatorial_sf"/>
</dbReference>
<proteinExistence type="inferred from homology"/>
<dbReference type="PROSITE" id="PS00750">
    <property type="entry name" value="TCP1_1"/>
    <property type="match status" value="1"/>
</dbReference>
<sequence>MGKGYIEVYFYYSINMMGGQPIFILKEGTKRESGRDAMQNNIEAAKGIAQSVRSTLGPRGMDKMMVDSLG</sequence>
<dbReference type="InterPro" id="IPR002194">
    <property type="entry name" value="Chaperonin_TCP-1_CS"/>
</dbReference>
<evidence type="ECO:0000313" key="2">
    <source>
        <dbReference type="EMBL" id="EQD32730.1"/>
    </source>
</evidence>
<name>T0ZSC5_9ZZZZ</name>
<reference evidence="2" key="2">
    <citation type="journal article" date="2014" name="ISME J.">
        <title>Microbial stratification in low pH oxic and suboxic macroscopic growths along an acid mine drainage.</title>
        <authorList>
            <person name="Mendez-Garcia C."/>
            <person name="Mesa V."/>
            <person name="Sprenger R.R."/>
            <person name="Richter M."/>
            <person name="Diez M.S."/>
            <person name="Solano J."/>
            <person name="Bargiela R."/>
            <person name="Golyshina O.V."/>
            <person name="Manteca A."/>
            <person name="Ramos J.L."/>
            <person name="Gallego J.R."/>
            <person name="Llorente I."/>
            <person name="Martins Dos Santos V.A."/>
            <person name="Jensen O.N."/>
            <person name="Pelaez A.I."/>
            <person name="Sanchez J."/>
            <person name="Ferrer M."/>
        </authorList>
    </citation>
    <scope>NUCLEOTIDE SEQUENCE</scope>
</reference>
<dbReference type="GO" id="GO:0006457">
    <property type="term" value="P:protein folding"/>
    <property type="evidence" value="ECO:0007669"/>
    <property type="project" value="InterPro"/>
</dbReference>
<dbReference type="SUPFAM" id="SSF48592">
    <property type="entry name" value="GroEL equatorial domain-like"/>
    <property type="match status" value="1"/>
</dbReference>
<comment type="similarity">
    <text evidence="1">Belongs to the TCP-1 chaperonin family.</text>
</comment>
<dbReference type="Gene3D" id="1.10.560.10">
    <property type="entry name" value="GroEL-like equatorial domain"/>
    <property type="match status" value="1"/>
</dbReference>
<dbReference type="GO" id="GO:0051082">
    <property type="term" value="F:unfolded protein binding"/>
    <property type="evidence" value="ECO:0007669"/>
    <property type="project" value="InterPro"/>
</dbReference>
<comment type="caution">
    <text evidence="2">The sequence shown here is derived from an EMBL/GenBank/DDBJ whole genome shotgun (WGS) entry which is preliminary data.</text>
</comment>
<reference evidence="2" key="1">
    <citation type="submission" date="2013-08" db="EMBL/GenBank/DDBJ databases">
        <authorList>
            <person name="Mendez C."/>
            <person name="Richter M."/>
            <person name="Ferrer M."/>
            <person name="Sanchez J."/>
        </authorList>
    </citation>
    <scope>NUCLEOTIDE SEQUENCE</scope>
</reference>
<evidence type="ECO:0000256" key="1">
    <source>
        <dbReference type="ARBA" id="ARBA00008020"/>
    </source>
</evidence>
<dbReference type="GO" id="GO:0005524">
    <property type="term" value="F:ATP binding"/>
    <property type="evidence" value="ECO:0007669"/>
    <property type="project" value="InterPro"/>
</dbReference>